<dbReference type="InterPro" id="IPR012912">
    <property type="entry name" value="Plasmid_pRiA4b_Orf3-like"/>
</dbReference>
<dbReference type="Pfam" id="PF01753">
    <property type="entry name" value="zf-MYND"/>
    <property type="match status" value="1"/>
</dbReference>
<sequence>MSTPNSFASPASVCDNCGKTPSTSTSSSPKLQLSKCSRCKAKWYCSEACQIADWDAHRPACKRPNYILQFNLVPDIIRDPAVFRTLSVPATTTFAKLHNALQVAFGWANTHGYDFAWADPAYDSDENEALDREGFLECFEDATFWGFRKFVLRLREKDKLGVHNPDTMGGHVNRTHPETKEKSTEHTKLFKILDDKEYSDLEMEYMYDFGDNWRHDIIRKGRAPPTSHIVCLDGRGHGVAQDATITGWEALKEAYRSPSPNEEQRDNIYWYENEAMNGDSNGLGGGGPRARVGYK</sequence>
<organism evidence="7 8">
    <name type="scientific">Clohesyomyces aquaticus</name>
    <dbReference type="NCBI Taxonomy" id="1231657"/>
    <lineage>
        <taxon>Eukaryota</taxon>
        <taxon>Fungi</taxon>
        <taxon>Dikarya</taxon>
        <taxon>Ascomycota</taxon>
        <taxon>Pezizomycotina</taxon>
        <taxon>Dothideomycetes</taxon>
        <taxon>Pleosporomycetidae</taxon>
        <taxon>Pleosporales</taxon>
        <taxon>Lindgomycetaceae</taxon>
        <taxon>Clohesyomyces</taxon>
    </lineage>
</organism>
<keyword evidence="3" id="KW-0862">Zinc</keyword>
<evidence type="ECO:0000256" key="5">
    <source>
        <dbReference type="SAM" id="MobiDB-lite"/>
    </source>
</evidence>
<dbReference type="OrthoDB" id="245563at2759"/>
<feature type="compositionally biased region" description="Basic and acidic residues" evidence="5">
    <location>
        <begin position="175"/>
        <end position="184"/>
    </location>
</feature>
<dbReference type="Gene3D" id="3.10.290.30">
    <property type="entry name" value="MM3350-like"/>
    <property type="match status" value="1"/>
</dbReference>
<evidence type="ECO:0000256" key="4">
    <source>
        <dbReference type="PROSITE-ProRule" id="PRU00134"/>
    </source>
</evidence>
<feature type="domain" description="MYND-type" evidence="6">
    <location>
        <begin position="14"/>
        <end position="61"/>
    </location>
</feature>
<keyword evidence="1" id="KW-0479">Metal-binding</keyword>
<protein>
    <submittedName>
        <fullName evidence="7">Plasmid pRiA4b ORF-3-like protein-domain-containing protein</fullName>
    </submittedName>
</protein>
<dbReference type="PANTHER" id="PTHR41878">
    <property type="entry name" value="LEXA REPRESSOR-RELATED"/>
    <property type="match status" value="1"/>
</dbReference>
<dbReference type="SUPFAM" id="SSF144232">
    <property type="entry name" value="HIT/MYND zinc finger-like"/>
    <property type="match status" value="1"/>
</dbReference>
<dbReference type="PANTHER" id="PTHR41878:SF1">
    <property type="entry name" value="TNPR PROTEIN"/>
    <property type="match status" value="1"/>
</dbReference>
<dbReference type="Pfam" id="PF07929">
    <property type="entry name" value="PRiA4_ORF3"/>
    <property type="match status" value="1"/>
</dbReference>
<dbReference type="EMBL" id="MCFA01000056">
    <property type="protein sequence ID" value="ORY11905.1"/>
    <property type="molecule type" value="Genomic_DNA"/>
</dbReference>
<dbReference type="PROSITE" id="PS50865">
    <property type="entry name" value="ZF_MYND_2"/>
    <property type="match status" value="1"/>
</dbReference>
<comment type="caution">
    <text evidence="7">The sequence shown here is derived from an EMBL/GenBank/DDBJ whole genome shotgun (WGS) entry which is preliminary data.</text>
</comment>
<dbReference type="GO" id="GO:0008270">
    <property type="term" value="F:zinc ion binding"/>
    <property type="evidence" value="ECO:0007669"/>
    <property type="project" value="UniProtKB-KW"/>
</dbReference>
<dbReference type="Gene3D" id="6.10.140.2220">
    <property type="match status" value="1"/>
</dbReference>
<gene>
    <name evidence="7" type="ORF">BCR34DRAFT_587587</name>
</gene>
<evidence type="ECO:0000259" key="6">
    <source>
        <dbReference type="PROSITE" id="PS50865"/>
    </source>
</evidence>
<evidence type="ECO:0000256" key="1">
    <source>
        <dbReference type="ARBA" id="ARBA00022723"/>
    </source>
</evidence>
<reference evidence="7 8" key="1">
    <citation type="submission" date="2016-07" db="EMBL/GenBank/DDBJ databases">
        <title>Pervasive Adenine N6-methylation of Active Genes in Fungi.</title>
        <authorList>
            <consortium name="DOE Joint Genome Institute"/>
            <person name="Mondo S.J."/>
            <person name="Dannebaum R.O."/>
            <person name="Kuo R.C."/>
            <person name="Labutti K."/>
            <person name="Haridas S."/>
            <person name="Kuo A."/>
            <person name="Salamov A."/>
            <person name="Ahrendt S.R."/>
            <person name="Lipzen A."/>
            <person name="Sullivan W."/>
            <person name="Andreopoulos W.B."/>
            <person name="Clum A."/>
            <person name="Lindquist E."/>
            <person name="Daum C."/>
            <person name="Ramamoorthy G.K."/>
            <person name="Gryganskyi A."/>
            <person name="Culley D."/>
            <person name="Magnuson J.K."/>
            <person name="James T.Y."/>
            <person name="O'Malley M.A."/>
            <person name="Stajich J.E."/>
            <person name="Spatafora J.W."/>
            <person name="Visel A."/>
            <person name="Grigoriev I.V."/>
        </authorList>
    </citation>
    <scope>NUCLEOTIDE SEQUENCE [LARGE SCALE GENOMIC DNA]</scope>
    <source>
        <strain evidence="7 8">CBS 115471</strain>
    </source>
</reference>
<evidence type="ECO:0000313" key="8">
    <source>
        <dbReference type="Proteomes" id="UP000193144"/>
    </source>
</evidence>
<dbReference type="InterPro" id="IPR002893">
    <property type="entry name" value="Znf_MYND"/>
</dbReference>
<proteinExistence type="predicted"/>
<evidence type="ECO:0000256" key="2">
    <source>
        <dbReference type="ARBA" id="ARBA00022771"/>
    </source>
</evidence>
<dbReference type="AlphaFoldDB" id="A0A1Y1ZQ13"/>
<keyword evidence="2 4" id="KW-0863">Zinc-finger</keyword>
<dbReference type="Proteomes" id="UP000193144">
    <property type="component" value="Unassembled WGS sequence"/>
</dbReference>
<dbReference type="SUPFAM" id="SSF159941">
    <property type="entry name" value="MM3350-like"/>
    <property type="match status" value="1"/>
</dbReference>
<dbReference type="InterPro" id="IPR024047">
    <property type="entry name" value="MM3350-like_sf"/>
</dbReference>
<dbReference type="STRING" id="1231657.A0A1Y1ZQ13"/>
<keyword evidence="8" id="KW-1185">Reference proteome</keyword>
<evidence type="ECO:0000313" key="7">
    <source>
        <dbReference type="EMBL" id="ORY11905.1"/>
    </source>
</evidence>
<name>A0A1Y1ZQ13_9PLEO</name>
<accession>A0A1Y1ZQ13</accession>
<evidence type="ECO:0000256" key="3">
    <source>
        <dbReference type="ARBA" id="ARBA00022833"/>
    </source>
</evidence>
<feature type="region of interest" description="Disordered" evidence="5">
    <location>
        <begin position="165"/>
        <end position="184"/>
    </location>
</feature>